<evidence type="ECO:0000256" key="6">
    <source>
        <dbReference type="ARBA" id="ARBA00022840"/>
    </source>
</evidence>
<organism evidence="11 12">
    <name type="scientific">Paenibacillus silvae</name>
    <dbReference type="NCBI Taxonomy" id="1325358"/>
    <lineage>
        <taxon>Bacteria</taxon>
        <taxon>Bacillati</taxon>
        <taxon>Bacillota</taxon>
        <taxon>Bacilli</taxon>
        <taxon>Bacillales</taxon>
        <taxon>Paenibacillaceae</taxon>
        <taxon>Paenibacillus</taxon>
    </lineage>
</organism>
<dbReference type="Pfam" id="PF00005">
    <property type="entry name" value="ABC_tran"/>
    <property type="match status" value="1"/>
</dbReference>
<comment type="similarity">
    <text evidence="2">Belongs to the ABC transporter superfamily.</text>
</comment>
<dbReference type="PROSITE" id="PS00211">
    <property type="entry name" value="ABC_TRANSPORTER_1"/>
    <property type="match status" value="1"/>
</dbReference>
<dbReference type="Gene3D" id="3.40.50.300">
    <property type="entry name" value="P-loop containing nucleotide triphosphate hydrolases"/>
    <property type="match status" value="1"/>
</dbReference>
<evidence type="ECO:0000256" key="8">
    <source>
        <dbReference type="ARBA" id="ARBA00023136"/>
    </source>
</evidence>
<keyword evidence="3" id="KW-0813">Transport</keyword>
<accession>A0A2W6NAJ0</accession>
<dbReference type="GO" id="GO:0043190">
    <property type="term" value="C:ATP-binding cassette (ABC) transporter complex"/>
    <property type="evidence" value="ECO:0007669"/>
    <property type="project" value="TreeGrafter"/>
</dbReference>
<evidence type="ECO:0000259" key="10">
    <source>
        <dbReference type="PROSITE" id="PS50893"/>
    </source>
</evidence>
<dbReference type="PANTHER" id="PTHR43553">
    <property type="entry name" value="HEAVY METAL TRANSPORTER"/>
    <property type="match status" value="1"/>
</dbReference>
<protein>
    <submittedName>
        <fullName evidence="11">ABC transporter</fullName>
    </submittedName>
</protein>
<evidence type="ECO:0000256" key="2">
    <source>
        <dbReference type="ARBA" id="ARBA00005417"/>
    </source>
</evidence>
<evidence type="ECO:0000313" key="12">
    <source>
        <dbReference type="Proteomes" id="UP000249204"/>
    </source>
</evidence>
<dbReference type="EMBL" id="QKWW01000081">
    <property type="protein sequence ID" value="PZT52977.1"/>
    <property type="molecule type" value="Genomic_DNA"/>
</dbReference>
<evidence type="ECO:0000256" key="4">
    <source>
        <dbReference type="ARBA" id="ARBA00022475"/>
    </source>
</evidence>
<dbReference type="InterPro" id="IPR050095">
    <property type="entry name" value="ECF_ABC_transporter_ATP-bd"/>
</dbReference>
<proteinExistence type="inferred from homology"/>
<dbReference type="InterPro" id="IPR003439">
    <property type="entry name" value="ABC_transporter-like_ATP-bd"/>
</dbReference>
<keyword evidence="5" id="KW-0547">Nucleotide-binding</keyword>
<dbReference type="PROSITE" id="PS50893">
    <property type="entry name" value="ABC_TRANSPORTER_2"/>
    <property type="match status" value="1"/>
</dbReference>
<dbReference type="SMART" id="SM00382">
    <property type="entry name" value="AAA"/>
    <property type="match status" value="1"/>
</dbReference>
<dbReference type="GO" id="GO:0016887">
    <property type="term" value="F:ATP hydrolysis activity"/>
    <property type="evidence" value="ECO:0007669"/>
    <property type="project" value="InterPro"/>
</dbReference>
<dbReference type="InterPro" id="IPR003593">
    <property type="entry name" value="AAA+_ATPase"/>
</dbReference>
<comment type="caution">
    <text evidence="11">The sequence shown here is derived from an EMBL/GenBank/DDBJ whole genome shotgun (WGS) entry which is preliminary data.</text>
</comment>
<dbReference type="CDD" id="cd03225">
    <property type="entry name" value="ABC_cobalt_CbiO_domain1"/>
    <property type="match status" value="1"/>
</dbReference>
<evidence type="ECO:0000256" key="3">
    <source>
        <dbReference type="ARBA" id="ARBA00022448"/>
    </source>
</evidence>
<feature type="region of interest" description="Disordered" evidence="9">
    <location>
        <begin position="245"/>
        <end position="265"/>
    </location>
</feature>
<dbReference type="InterPro" id="IPR027417">
    <property type="entry name" value="P-loop_NTPase"/>
</dbReference>
<keyword evidence="8" id="KW-0472">Membrane</keyword>
<dbReference type="Proteomes" id="UP000249204">
    <property type="component" value="Unassembled WGS sequence"/>
</dbReference>
<dbReference type="GO" id="GO:0042626">
    <property type="term" value="F:ATPase-coupled transmembrane transporter activity"/>
    <property type="evidence" value="ECO:0007669"/>
    <property type="project" value="TreeGrafter"/>
</dbReference>
<reference evidence="11 12" key="1">
    <citation type="submission" date="2018-06" db="EMBL/GenBank/DDBJ databases">
        <title>Isolation of heavy metals resistant Paenibacillus silvae NC2 from Gold-Copper mine in ZiJin, China.</title>
        <authorList>
            <person name="Xu J."/>
            <person name="Mazhar H.S."/>
            <person name="Rensing C."/>
        </authorList>
    </citation>
    <scope>NUCLEOTIDE SEQUENCE [LARGE SCALE GENOMIC DNA]</scope>
    <source>
        <strain evidence="11 12">NC2</strain>
    </source>
</reference>
<dbReference type="RefSeq" id="WP_111272806.1">
    <property type="nucleotide sequence ID" value="NZ_QKWW01000081.1"/>
</dbReference>
<gene>
    <name evidence="11" type="ORF">DN757_24555</name>
</gene>
<comment type="subcellular location">
    <subcellularLocation>
        <location evidence="1">Cell membrane</location>
        <topology evidence="1">Peripheral membrane protein</topology>
    </subcellularLocation>
</comment>
<dbReference type="InterPro" id="IPR017871">
    <property type="entry name" value="ABC_transporter-like_CS"/>
</dbReference>
<evidence type="ECO:0000256" key="1">
    <source>
        <dbReference type="ARBA" id="ARBA00004202"/>
    </source>
</evidence>
<name>A0A2W6NAJ0_9BACL</name>
<keyword evidence="4" id="KW-1003">Cell membrane</keyword>
<dbReference type="GO" id="GO:0005524">
    <property type="term" value="F:ATP binding"/>
    <property type="evidence" value="ECO:0007669"/>
    <property type="project" value="UniProtKB-KW"/>
</dbReference>
<feature type="domain" description="ABC transporter" evidence="10">
    <location>
        <begin position="10"/>
        <end position="233"/>
    </location>
</feature>
<dbReference type="AlphaFoldDB" id="A0A2W6NAJ0"/>
<evidence type="ECO:0000256" key="7">
    <source>
        <dbReference type="ARBA" id="ARBA00022967"/>
    </source>
</evidence>
<evidence type="ECO:0000256" key="5">
    <source>
        <dbReference type="ARBA" id="ARBA00022741"/>
    </source>
</evidence>
<dbReference type="InterPro" id="IPR015856">
    <property type="entry name" value="ABC_transpr_CbiO/EcfA_su"/>
</dbReference>
<keyword evidence="6" id="KW-0067">ATP-binding</keyword>
<keyword evidence="7" id="KW-1278">Translocase</keyword>
<evidence type="ECO:0000313" key="11">
    <source>
        <dbReference type="EMBL" id="PZT52977.1"/>
    </source>
</evidence>
<evidence type="ECO:0000256" key="9">
    <source>
        <dbReference type="SAM" id="MobiDB-lite"/>
    </source>
</evidence>
<sequence>MQDKLPIISLKDVRVHYTVEGIEVKKALDGVSLSLQAGEWLSIVGANGSGKSTLAGILLGFMPLSSGERNVPENLIIRGVLQQPDAQVLGDTIEEEFHFALSHLHISSLEKEKRRREAMQIVGLHHSPAAAIAQLSGGQKQLLNIATALAASPDVLIMDEPAAMLDPDARVRLEHIVQTVTSNGTAVIWITHHLEEATLSDRIMAMNKGRCVYDGTPMSFFYPLSERNEKHLLERNEKHLSEGIGTRLSEETGAGVSEESGTRGDALQQKWVQSPCEQLGLEPPFTVKTCLILKRQGKLQHAAPLRPEQLAREVARW</sequence>
<dbReference type="SUPFAM" id="SSF52540">
    <property type="entry name" value="P-loop containing nucleoside triphosphate hydrolases"/>
    <property type="match status" value="1"/>
</dbReference>